<sequence>MPLFVAVCNPTYPVGGQLIQLAGEVNMQKEQRALFMAPTASPLTVLCEMNSDLCMADRDKICLSGSCGLMQKQSIAP</sequence>
<protein>
    <submittedName>
        <fullName evidence="1">Uncharacterized protein</fullName>
    </submittedName>
</protein>
<comment type="caution">
    <text evidence="1">The sequence shown here is derived from an EMBL/GenBank/DDBJ whole genome shotgun (WGS) entry which is preliminary data.</text>
</comment>
<accession>A0ACC2GUI0</accession>
<name>A0ACC2GUI0_DALPE</name>
<proteinExistence type="predicted"/>
<gene>
    <name evidence="1" type="ORF">DPEC_G00114980</name>
</gene>
<evidence type="ECO:0000313" key="1">
    <source>
        <dbReference type="EMBL" id="KAJ8007192.1"/>
    </source>
</evidence>
<reference evidence="1" key="1">
    <citation type="submission" date="2021-05" db="EMBL/GenBank/DDBJ databases">
        <authorList>
            <person name="Pan Q."/>
            <person name="Jouanno E."/>
            <person name="Zahm M."/>
            <person name="Klopp C."/>
            <person name="Cabau C."/>
            <person name="Louis A."/>
            <person name="Berthelot C."/>
            <person name="Parey E."/>
            <person name="Roest Crollius H."/>
            <person name="Montfort J."/>
            <person name="Robinson-Rechavi M."/>
            <person name="Bouchez O."/>
            <person name="Lampietro C."/>
            <person name="Lopez Roques C."/>
            <person name="Donnadieu C."/>
            <person name="Postlethwait J."/>
            <person name="Bobe J."/>
            <person name="Dillon D."/>
            <person name="Chandos A."/>
            <person name="von Hippel F."/>
            <person name="Guiguen Y."/>
        </authorList>
    </citation>
    <scope>NUCLEOTIDE SEQUENCE</scope>
    <source>
        <strain evidence="1">YG-Jan2019</strain>
    </source>
</reference>
<dbReference type="EMBL" id="CM055736">
    <property type="protein sequence ID" value="KAJ8007192.1"/>
    <property type="molecule type" value="Genomic_DNA"/>
</dbReference>
<organism evidence="1 2">
    <name type="scientific">Dallia pectoralis</name>
    <name type="common">Alaska blackfish</name>
    <dbReference type="NCBI Taxonomy" id="75939"/>
    <lineage>
        <taxon>Eukaryota</taxon>
        <taxon>Metazoa</taxon>
        <taxon>Chordata</taxon>
        <taxon>Craniata</taxon>
        <taxon>Vertebrata</taxon>
        <taxon>Euteleostomi</taxon>
        <taxon>Actinopterygii</taxon>
        <taxon>Neopterygii</taxon>
        <taxon>Teleostei</taxon>
        <taxon>Protacanthopterygii</taxon>
        <taxon>Esociformes</taxon>
        <taxon>Umbridae</taxon>
        <taxon>Dallia</taxon>
    </lineage>
</organism>
<dbReference type="Proteomes" id="UP001157502">
    <property type="component" value="Chromosome 9"/>
</dbReference>
<evidence type="ECO:0000313" key="2">
    <source>
        <dbReference type="Proteomes" id="UP001157502"/>
    </source>
</evidence>
<keyword evidence="2" id="KW-1185">Reference proteome</keyword>